<feature type="transmembrane region" description="Helical" evidence="7">
    <location>
        <begin position="195"/>
        <end position="217"/>
    </location>
</feature>
<evidence type="ECO:0000256" key="5">
    <source>
        <dbReference type="ARBA" id="ARBA00022989"/>
    </source>
</evidence>
<dbReference type="Pfam" id="PF02322">
    <property type="entry name" value="Cyt_bd_oxida_II"/>
    <property type="match status" value="1"/>
</dbReference>
<keyword evidence="6 7" id="KW-0472">Membrane</keyword>
<feature type="transmembrane region" description="Helical" evidence="7">
    <location>
        <begin position="7"/>
        <end position="26"/>
    </location>
</feature>
<dbReference type="KEGG" id="mflg:ABS361_06525"/>
<name>A0AAU7XDR1_9HYPH</name>
<dbReference type="GO" id="GO:0005886">
    <property type="term" value="C:plasma membrane"/>
    <property type="evidence" value="ECO:0007669"/>
    <property type="project" value="UniProtKB-SubCell"/>
</dbReference>
<dbReference type="GO" id="GO:0019646">
    <property type="term" value="P:aerobic electron transport chain"/>
    <property type="evidence" value="ECO:0007669"/>
    <property type="project" value="TreeGrafter"/>
</dbReference>
<comment type="subcellular location">
    <subcellularLocation>
        <location evidence="1">Cell membrane</location>
        <topology evidence="1">Multi-pass membrane protein</topology>
    </subcellularLocation>
</comment>
<feature type="transmembrane region" description="Helical" evidence="7">
    <location>
        <begin position="229"/>
        <end position="250"/>
    </location>
</feature>
<dbReference type="RefSeq" id="WP_407050993.1">
    <property type="nucleotide sequence ID" value="NZ_CP158568.1"/>
</dbReference>
<gene>
    <name evidence="8" type="primary">cydB</name>
    <name evidence="8" type="ORF">ABS361_06525</name>
</gene>
<dbReference type="PANTHER" id="PTHR43141:SF4">
    <property type="entry name" value="CYTOCHROME BD2 SUBUNIT II"/>
    <property type="match status" value="1"/>
</dbReference>
<evidence type="ECO:0000256" key="1">
    <source>
        <dbReference type="ARBA" id="ARBA00004651"/>
    </source>
</evidence>
<comment type="similarity">
    <text evidence="2">Belongs to the cytochrome ubiquinol oxidase subunit 2 family.</text>
</comment>
<feature type="transmembrane region" description="Helical" evidence="7">
    <location>
        <begin position="161"/>
        <end position="183"/>
    </location>
</feature>
<organism evidence="8">
    <name type="scientific">Methyloraptor flagellatus</name>
    <dbReference type="NCBI Taxonomy" id="3162530"/>
    <lineage>
        <taxon>Bacteria</taxon>
        <taxon>Pseudomonadati</taxon>
        <taxon>Pseudomonadota</taxon>
        <taxon>Alphaproteobacteria</taxon>
        <taxon>Hyphomicrobiales</taxon>
        <taxon>Ancalomicrobiaceae</taxon>
        <taxon>Methyloraptor</taxon>
    </lineage>
</organism>
<evidence type="ECO:0000256" key="3">
    <source>
        <dbReference type="ARBA" id="ARBA00022475"/>
    </source>
</evidence>
<accession>A0AAU7XDR1</accession>
<feature type="transmembrane region" description="Helical" evidence="7">
    <location>
        <begin position="301"/>
        <end position="326"/>
    </location>
</feature>
<dbReference type="GO" id="GO:0009055">
    <property type="term" value="F:electron transfer activity"/>
    <property type="evidence" value="ECO:0007669"/>
    <property type="project" value="TreeGrafter"/>
</dbReference>
<dbReference type="NCBIfam" id="TIGR00203">
    <property type="entry name" value="cydB"/>
    <property type="match status" value="1"/>
</dbReference>
<dbReference type="GO" id="GO:0070069">
    <property type="term" value="C:cytochrome complex"/>
    <property type="evidence" value="ECO:0007669"/>
    <property type="project" value="TreeGrafter"/>
</dbReference>
<evidence type="ECO:0000256" key="4">
    <source>
        <dbReference type="ARBA" id="ARBA00022692"/>
    </source>
</evidence>
<reference evidence="8" key="1">
    <citation type="submission" date="2024-06" db="EMBL/GenBank/DDBJ databases">
        <title>Methylostella associata gen. nov., sp. nov., a novel Ancalomicrobiaceae-affiliated facultatively methylotrophic bacteria that feed on methanotrophs of the genus Methylococcus.</title>
        <authorList>
            <person name="Saltykova V."/>
            <person name="Danilova O.V."/>
            <person name="Oshkin I.Y."/>
            <person name="Belova S.E."/>
            <person name="Pimenov N.V."/>
            <person name="Dedysh S.N."/>
        </authorList>
    </citation>
    <scope>NUCLEOTIDE SEQUENCE</scope>
    <source>
        <strain evidence="8">S20</strain>
    </source>
</reference>
<protein>
    <submittedName>
        <fullName evidence="8">Cytochrome d ubiquinol oxidase subunit II</fullName>
    </submittedName>
</protein>
<sequence length="337" mass="36190">MSATADLLPVVWAVIIAVAVVLYVIMDGFDLGIGILFPGLRDEGERDQAMNSIAPYWDGNETWLVLGGGGLWVAFPKAYAVVMPALYIPVIAMLLALIFRGVAFEFRFAAKPNHRAWDLAFMLGSMAAAFFQGCVLGGLLSGIKVENGAFAGGPLDWLTPFSVLCGLGLMAGYALLGAGWLVLRTHGDITEKARRLIGPLAIAVGGFVAAVSLWTPIHSPAIAARWFSFPNIALLWPLPALTAAFLYWVWRHARNGNDTLPFPVTIGVFVLAFAGLGISVFPMIVPPSMTVWDAAAAPESLVFFLIGTLVMIPVVLGYTAFVYWTFRGRIGAGEGYH</sequence>
<feature type="transmembrane region" description="Helical" evidence="7">
    <location>
        <begin position="262"/>
        <end position="281"/>
    </location>
</feature>
<proteinExistence type="inferred from homology"/>
<dbReference type="PANTHER" id="PTHR43141">
    <property type="entry name" value="CYTOCHROME BD2 SUBUNIT II"/>
    <property type="match status" value="1"/>
</dbReference>
<keyword evidence="5 7" id="KW-1133">Transmembrane helix</keyword>
<evidence type="ECO:0000256" key="2">
    <source>
        <dbReference type="ARBA" id="ARBA00007543"/>
    </source>
</evidence>
<feature type="transmembrane region" description="Helical" evidence="7">
    <location>
        <begin position="119"/>
        <end position="141"/>
    </location>
</feature>
<feature type="transmembrane region" description="Helical" evidence="7">
    <location>
        <begin position="78"/>
        <end position="99"/>
    </location>
</feature>
<keyword evidence="3" id="KW-1003">Cell membrane</keyword>
<dbReference type="AlphaFoldDB" id="A0AAU7XDR1"/>
<dbReference type="GO" id="GO:0016682">
    <property type="term" value="F:oxidoreductase activity, acting on diphenols and related substances as donors, oxygen as acceptor"/>
    <property type="evidence" value="ECO:0007669"/>
    <property type="project" value="TreeGrafter"/>
</dbReference>
<evidence type="ECO:0000256" key="6">
    <source>
        <dbReference type="ARBA" id="ARBA00023136"/>
    </source>
</evidence>
<evidence type="ECO:0000256" key="7">
    <source>
        <dbReference type="SAM" id="Phobius"/>
    </source>
</evidence>
<keyword evidence="4 7" id="KW-0812">Transmembrane</keyword>
<dbReference type="InterPro" id="IPR003317">
    <property type="entry name" value="Cyt-d_oxidase_su2"/>
</dbReference>
<dbReference type="EMBL" id="CP158568">
    <property type="protein sequence ID" value="XBY45898.1"/>
    <property type="molecule type" value="Genomic_DNA"/>
</dbReference>
<evidence type="ECO:0000313" key="8">
    <source>
        <dbReference type="EMBL" id="XBY45898.1"/>
    </source>
</evidence>